<dbReference type="InterPro" id="IPR011701">
    <property type="entry name" value="MFS"/>
</dbReference>
<dbReference type="InterPro" id="IPR020846">
    <property type="entry name" value="MFS_dom"/>
</dbReference>
<evidence type="ECO:0000256" key="4">
    <source>
        <dbReference type="ARBA" id="ARBA00022989"/>
    </source>
</evidence>
<keyword evidence="2" id="KW-0813">Transport</keyword>
<keyword evidence="4 6" id="KW-1133">Transmembrane helix</keyword>
<dbReference type="EMBL" id="AP014808">
    <property type="protein sequence ID" value="BAQ57167.1"/>
    <property type="molecule type" value="Genomic_DNA"/>
</dbReference>
<dbReference type="GO" id="GO:0061513">
    <property type="term" value="F:glucose 6-phosphate:phosphate antiporter activity"/>
    <property type="evidence" value="ECO:0007669"/>
    <property type="project" value="TreeGrafter"/>
</dbReference>
<evidence type="ECO:0000313" key="9">
    <source>
        <dbReference type="Proteomes" id="UP000035709"/>
    </source>
</evidence>
<name>A0A0D6A2Y9_9LACO</name>
<dbReference type="PANTHER" id="PTHR43826:SF6">
    <property type="entry name" value="GLYCEROL-3-PHOSPHATE TRANSPORTER"/>
    <property type="match status" value="1"/>
</dbReference>
<dbReference type="AlphaFoldDB" id="A0A0D6A2Y9"/>
<evidence type="ECO:0000256" key="3">
    <source>
        <dbReference type="ARBA" id="ARBA00022692"/>
    </source>
</evidence>
<dbReference type="Gene3D" id="1.20.1250.20">
    <property type="entry name" value="MFS general substrate transporter like domains"/>
    <property type="match status" value="2"/>
</dbReference>
<feature type="transmembrane region" description="Helical" evidence="6">
    <location>
        <begin position="215"/>
        <end position="240"/>
    </location>
</feature>
<gene>
    <name evidence="8" type="ORF">LBAT_0778</name>
</gene>
<accession>A0A0D6A2Y9</accession>
<feature type="transmembrane region" description="Helical" evidence="6">
    <location>
        <begin position="252"/>
        <end position="271"/>
    </location>
</feature>
<protein>
    <submittedName>
        <fullName evidence="8">Truncated glycerol-3-phosphate transport protein</fullName>
    </submittedName>
</protein>
<sequence length="312" mass="34685">MGRVLVHWFSINERGSKTSVWNIAHNIGVALMAPIATAGIALVGSYFAFTGIKSYNGAFLLPAIFAIITAILAYLAIRDTPESGGLPPIEEYRNDYPNKSHKLVEKELSTKDILFKYVLNNKWVWIISIANVFVYLVRYGVENWAPVYLTEVQHITLSSSGWSYFWYEMAGIPGTLIAGWISDKVFKGRRGPAGFFFMLVVTVFVYIYMHATNMFMINFSLIMIGFWIYGPVMLIGLQALDLVPKKAAGTSSGLTGLFGYLFGSVAANAILGWTVDKFGWQAGFYIILISCILAAVLFACTWKVRGQEENAV</sequence>
<dbReference type="KEGG" id="lae:LBAT_0778"/>
<dbReference type="PATRIC" id="fig|1600.4.peg.797"/>
<dbReference type="PANTHER" id="PTHR43826">
    <property type="entry name" value="GLUCOSE-6-PHOSPHATE EXCHANGER SLC37A4"/>
    <property type="match status" value="1"/>
</dbReference>
<evidence type="ECO:0000256" key="2">
    <source>
        <dbReference type="ARBA" id="ARBA00022448"/>
    </source>
</evidence>
<evidence type="ECO:0000256" key="5">
    <source>
        <dbReference type="ARBA" id="ARBA00023136"/>
    </source>
</evidence>
<dbReference type="GO" id="GO:0005886">
    <property type="term" value="C:plasma membrane"/>
    <property type="evidence" value="ECO:0007669"/>
    <property type="project" value="UniProtKB-SubCell"/>
</dbReference>
<dbReference type="SUPFAM" id="SSF103473">
    <property type="entry name" value="MFS general substrate transporter"/>
    <property type="match status" value="1"/>
</dbReference>
<feature type="transmembrane region" description="Helical" evidence="6">
    <location>
        <begin position="55"/>
        <end position="77"/>
    </location>
</feature>
<dbReference type="InterPro" id="IPR036259">
    <property type="entry name" value="MFS_trans_sf"/>
</dbReference>
<feature type="transmembrane region" description="Helical" evidence="6">
    <location>
        <begin position="193"/>
        <end position="209"/>
    </location>
</feature>
<organism evidence="8 9">
    <name type="scientific">Lactobacillus acetotolerans</name>
    <dbReference type="NCBI Taxonomy" id="1600"/>
    <lineage>
        <taxon>Bacteria</taxon>
        <taxon>Bacillati</taxon>
        <taxon>Bacillota</taxon>
        <taxon>Bacilli</taxon>
        <taxon>Lactobacillales</taxon>
        <taxon>Lactobacillaceae</taxon>
        <taxon>Lactobacillus</taxon>
    </lineage>
</organism>
<evidence type="ECO:0000256" key="6">
    <source>
        <dbReference type="SAM" id="Phobius"/>
    </source>
</evidence>
<keyword evidence="3 6" id="KW-0812">Transmembrane</keyword>
<keyword evidence="9" id="KW-1185">Reference proteome</keyword>
<feature type="transmembrane region" description="Helical" evidence="6">
    <location>
        <begin position="283"/>
        <end position="302"/>
    </location>
</feature>
<feature type="transmembrane region" description="Helical" evidence="6">
    <location>
        <begin position="161"/>
        <end position="181"/>
    </location>
</feature>
<reference evidence="8 9" key="1">
    <citation type="submission" date="2015-03" db="EMBL/GenBank/DDBJ databases">
        <title>Complete genome sequence of Lactobacillus acetotolerans NBRC 13120.</title>
        <authorList>
            <person name="Toh H."/>
            <person name="Morita H."/>
            <person name="Fujita N."/>
        </authorList>
    </citation>
    <scope>NUCLEOTIDE SEQUENCE [LARGE SCALE GENOMIC DNA]</scope>
    <source>
        <strain evidence="8 9">NBRC 13120</strain>
    </source>
</reference>
<proteinExistence type="predicted"/>
<evidence type="ECO:0000256" key="1">
    <source>
        <dbReference type="ARBA" id="ARBA00004651"/>
    </source>
</evidence>
<feature type="domain" description="Major facilitator superfamily (MFS) profile" evidence="7">
    <location>
        <begin position="1"/>
        <end position="306"/>
    </location>
</feature>
<feature type="transmembrane region" description="Helical" evidence="6">
    <location>
        <begin position="123"/>
        <end position="141"/>
    </location>
</feature>
<comment type="subcellular location">
    <subcellularLocation>
        <location evidence="1">Cell membrane</location>
        <topology evidence="1">Multi-pass membrane protein</topology>
    </subcellularLocation>
</comment>
<dbReference type="InterPro" id="IPR051337">
    <property type="entry name" value="OPA_Antiporter"/>
</dbReference>
<dbReference type="GO" id="GO:0035435">
    <property type="term" value="P:phosphate ion transmembrane transport"/>
    <property type="evidence" value="ECO:0007669"/>
    <property type="project" value="TreeGrafter"/>
</dbReference>
<dbReference type="Pfam" id="PF07690">
    <property type="entry name" value="MFS_1"/>
    <property type="match status" value="1"/>
</dbReference>
<evidence type="ECO:0000259" key="7">
    <source>
        <dbReference type="PROSITE" id="PS50850"/>
    </source>
</evidence>
<dbReference type="Proteomes" id="UP000035709">
    <property type="component" value="Chromosome"/>
</dbReference>
<keyword evidence="5 6" id="KW-0472">Membrane</keyword>
<feature type="transmembrane region" description="Helical" evidence="6">
    <location>
        <begin position="27"/>
        <end position="49"/>
    </location>
</feature>
<evidence type="ECO:0000313" key="8">
    <source>
        <dbReference type="EMBL" id="BAQ57167.1"/>
    </source>
</evidence>
<dbReference type="PROSITE" id="PS50850">
    <property type="entry name" value="MFS"/>
    <property type="match status" value="1"/>
</dbReference>